<dbReference type="PANTHER" id="PTHR13929">
    <property type="entry name" value="1,4-DIHYDROXY-2-NAPHTHOATE OCTAPRENYLTRANSFERASE"/>
    <property type="match status" value="1"/>
</dbReference>
<evidence type="ECO:0000256" key="3">
    <source>
        <dbReference type="ARBA" id="ARBA00022428"/>
    </source>
</evidence>
<feature type="transmembrane region" description="Helical" evidence="8">
    <location>
        <begin position="118"/>
        <end position="135"/>
    </location>
</feature>
<feature type="transmembrane region" description="Helical" evidence="8">
    <location>
        <begin position="221"/>
        <end position="254"/>
    </location>
</feature>
<keyword evidence="10" id="KW-1185">Reference proteome</keyword>
<keyword evidence="3" id="KW-0474">Menaquinone biosynthesis</keyword>
<dbReference type="AlphaFoldDB" id="A0A9W6GJA5"/>
<gene>
    <name evidence="9" type="primary">menA</name>
    <name evidence="9" type="ORF">PM10SUCC1_05200</name>
</gene>
<comment type="pathway">
    <text evidence="2">Quinol/quinone metabolism; menaquinone biosynthesis.</text>
</comment>
<dbReference type="Proteomes" id="UP001144471">
    <property type="component" value="Unassembled WGS sequence"/>
</dbReference>
<evidence type="ECO:0000313" key="9">
    <source>
        <dbReference type="EMBL" id="GLI55005.1"/>
    </source>
</evidence>
<evidence type="ECO:0000256" key="7">
    <source>
        <dbReference type="ARBA" id="ARBA00023136"/>
    </source>
</evidence>
<dbReference type="Pfam" id="PF01040">
    <property type="entry name" value="UbiA"/>
    <property type="match status" value="1"/>
</dbReference>
<evidence type="ECO:0000256" key="5">
    <source>
        <dbReference type="ARBA" id="ARBA00022692"/>
    </source>
</evidence>
<dbReference type="Gene3D" id="1.10.357.140">
    <property type="entry name" value="UbiA prenyltransferase"/>
    <property type="match status" value="1"/>
</dbReference>
<evidence type="ECO:0000256" key="1">
    <source>
        <dbReference type="ARBA" id="ARBA00004141"/>
    </source>
</evidence>
<dbReference type="InterPro" id="IPR044878">
    <property type="entry name" value="UbiA_sf"/>
</dbReference>
<dbReference type="RefSeq" id="WP_281833237.1">
    <property type="nucleotide sequence ID" value="NZ_BSDY01000002.1"/>
</dbReference>
<dbReference type="GO" id="GO:0004659">
    <property type="term" value="F:prenyltransferase activity"/>
    <property type="evidence" value="ECO:0007669"/>
    <property type="project" value="InterPro"/>
</dbReference>
<name>A0A9W6GJA5_9FUSO</name>
<dbReference type="CDD" id="cd13962">
    <property type="entry name" value="PT_UbiA_UBIAD1"/>
    <property type="match status" value="1"/>
</dbReference>
<comment type="subcellular location">
    <subcellularLocation>
        <location evidence="1">Membrane</location>
        <topology evidence="1">Multi-pass membrane protein</topology>
    </subcellularLocation>
</comment>
<sequence>MTKKQIITILAPYSWSAAIVPVTITTLFYLYQGGSFRLDLIVAILLAAVLGQSFTNIVNCYSDFMSGLDTEDTIFDSAGSVIVGEGVDPKDVKKLMGYVFIISIIPILYLTYIRGPLVLIFGGIGVISGLIYSAGPLPISTTPIGEIYSGVVDGFFISGLSYFIYSGGLSWEIFFIAIPAVLWVTTMTFTNSICDMEKDSSHRLTLALLLGKERSILALKLFYLGMFSFLIGAVAIGLLPVSMLLLTLTLPVIWRRLTGITTENTTMRNKFPLMGLSCGSGIIFFKVYTLIMAGEIIWRGVMPG</sequence>
<keyword evidence="4" id="KW-0808">Transferase</keyword>
<keyword evidence="7 8" id="KW-0472">Membrane</keyword>
<dbReference type="PIRSF" id="PIRSF005355">
    <property type="entry name" value="UBIAD1"/>
    <property type="match status" value="1"/>
</dbReference>
<protein>
    <submittedName>
        <fullName evidence="9">1,4-dihydroxy-2-naphthoate octaprenyltransferase</fullName>
    </submittedName>
</protein>
<evidence type="ECO:0000256" key="6">
    <source>
        <dbReference type="ARBA" id="ARBA00022989"/>
    </source>
</evidence>
<evidence type="ECO:0000256" key="4">
    <source>
        <dbReference type="ARBA" id="ARBA00022679"/>
    </source>
</evidence>
<keyword evidence="6 8" id="KW-1133">Transmembrane helix</keyword>
<keyword evidence="5 8" id="KW-0812">Transmembrane</keyword>
<evidence type="ECO:0000256" key="8">
    <source>
        <dbReference type="SAM" id="Phobius"/>
    </source>
</evidence>
<dbReference type="GO" id="GO:0009234">
    <property type="term" value="P:menaquinone biosynthetic process"/>
    <property type="evidence" value="ECO:0007669"/>
    <property type="project" value="UniProtKB-KW"/>
</dbReference>
<feature type="transmembrane region" description="Helical" evidence="8">
    <location>
        <begin position="171"/>
        <end position="194"/>
    </location>
</feature>
<comment type="caution">
    <text evidence="9">The sequence shown here is derived from an EMBL/GenBank/DDBJ whole genome shotgun (WGS) entry which is preliminary data.</text>
</comment>
<evidence type="ECO:0000313" key="10">
    <source>
        <dbReference type="Proteomes" id="UP001144471"/>
    </source>
</evidence>
<dbReference type="InterPro" id="IPR026046">
    <property type="entry name" value="UBIAD1"/>
</dbReference>
<dbReference type="EMBL" id="BSDY01000002">
    <property type="protein sequence ID" value="GLI55005.1"/>
    <property type="molecule type" value="Genomic_DNA"/>
</dbReference>
<dbReference type="InterPro" id="IPR000537">
    <property type="entry name" value="UbiA_prenyltransferase"/>
</dbReference>
<feature type="transmembrane region" description="Helical" evidence="8">
    <location>
        <begin position="274"/>
        <end position="298"/>
    </location>
</feature>
<accession>A0A9W6GJA5</accession>
<dbReference type="PANTHER" id="PTHR13929:SF0">
    <property type="entry name" value="UBIA PRENYLTRANSFERASE DOMAIN-CONTAINING PROTEIN 1"/>
    <property type="match status" value="1"/>
</dbReference>
<proteinExistence type="predicted"/>
<evidence type="ECO:0000256" key="2">
    <source>
        <dbReference type="ARBA" id="ARBA00004863"/>
    </source>
</evidence>
<organism evidence="9 10">
    <name type="scientific">Propionigenium maris DSM 9537</name>
    <dbReference type="NCBI Taxonomy" id="1123000"/>
    <lineage>
        <taxon>Bacteria</taxon>
        <taxon>Fusobacteriati</taxon>
        <taxon>Fusobacteriota</taxon>
        <taxon>Fusobacteriia</taxon>
        <taxon>Fusobacteriales</taxon>
        <taxon>Fusobacteriaceae</taxon>
        <taxon>Propionigenium</taxon>
    </lineage>
</organism>
<feature type="transmembrane region" description="Helical" evidence="8">
    <location>
        <begin position="147"/>
        <end position="165"/>
    </location>
</feature>
<reference evidence="9" key="1">
    <citation type="submission" date="2022-12" db="EMBL/GenBank/DDBJ databases">
        <title>Reference genome sequencing for broad-spectrum identification of bacterial and archaeal isolates by mass spectrometry.</title>
        <authorList>
            <person name="Sekiguchi Y."/>
            <person name="Tourlousse D.M."/>
        </authorList>
    </citation>
    <scope>NUCLEOTIDE SEQUENCE</scope>
    <source>
        <strain evidence="9">10succ1</strain>
    </source>
</reference>
<dbReference type="GO" id="GO:0016020">
    <property type="term" value="C:membrane"/>
    <property type="evidence" value="ECO:0007669"/>
    <property type="project" value="UniProtKB-SubCell"/>
</dbReference>
<feature type="transmembrane region" description="Helical" evidence="8">
    <location>
        <begin position="95"/>
        <end position="112"/>
    </location>
</feature>
<feature type="transmembrane region" description="Helical" evidence="8">
    <location>
        <begin position="12"/>
        <end position="32"/>
    </location>
</feature>
<dbReference type="GO" id="GO:0042371">
    <property type="term" value="P:vitamin K biosynthetic process"/>
    <property type="evidence" value="ECO:0007669"/>
    <property type="project" value="TreeGrafter"/>
</dbReference>